<feature type="transmembrane region" description="Helical" evidence="4">
    <location>
        <begin position="91"/>
        <end position="114"/>
    </location>
</feature>
<feature type="transmembrane region" description="Helical" evidence="4">
    <location>
        <begin position="210"/>
        <end position="230"/>
    </location>
</feature>
<organism evidence="5 6">
    <name type="scientific">Fusarium oxysporum f. sp. narcissi</name>
    <dbReference type="NCBI Taxonomy" id="451672"/>
    <lineage>
        <taxon>Eukaryota</taxon>
        <taxon>Fungi</taxon>
        <taxon>Dikarya</taxon>
        <taxon>Ascomycota</taxon>
        <taxon>Pezizomycotina</taxon>
        <taxon>Sordariomycetes</taxon>
        <taxon>Hypocreomycetidae</taxon>
        <taxon>Hypocreales</taxon>
        <taxon>Nectriaceae</taxon>
        <taxon>Fusarium</taxon>
        <taxon>Fusarium oxysporum species complex</taxon>
    </lineage>
</organism>
<comment type="similarity">
    <text evidence="2">Belongs to the major facilitator superfamily. Monocarboxylate porter (TC 2.A.1.13) family.</text>
</comment>
<keyword evidence="4" id="KW-0472">Membrane</keyword>
<feature type="transmembrane region" description="Helical" evidence="4">
    <location>
        <begin position="179"/>
        <end position="198"/>
    </location>
</feature>
<dbReference type="InterPro" id="IPR011701">
    <property type="entry name" value="MFS"/>
</dbReference>
<feature type="transmembrane region" description="Helical" evidence="4">
    <location>
        <begin position="316"/>
        <end position="339"/>
    </location>
</feature>
<evidence type="ECO:0000313" key="6">
    <source>
        <dbReference type="Proteomes" id="UP000290540"/>
    </source>
</evidence>
<comment type="caution">
    <text evidence="5">The sequence shown here is derived from an EMBL/GenBank/DDBJ whole genome shotgun (WGS) entry which is preliminary data.</text>
</comment>
<dbReference type="Gene3D" id="1.20.1250.20">
    <property type="entry name" value="MFS general substrate transporter like domains"/>
    <property type="match status" value="2"/>
</dbReference>
<evidence type="ECO:0008006" key="7">
    <source>
        <dbReference type="Google" id="ProtNLM"/>
    </source>
</evidence>
<feature type="transmembrane region" description="Helical" evidence="4">
    <location>
        <begin position="121"/>
        <end position="139"/>
    </location>
</feature>
<evidence type="ECO:0000256" key="2">
    <source>
        <dbReference type="ARBA" id="ARBA00006727"/>
    </source>
</evidence>
<gene>
    <name evidence="5" type="ORF">BFJ63_vAg15300</name>
</gene>
<keyword evidence="4" id="KW-1133">Transmembrane helix</keyword>
<name>A0A4Q2V9K6_FUSOX</name>
<proteinExistence type="inferred from homology"/>
<feature type="transmembrane region" description="Helical" evidence="4">
    <location>
        <begin position="283"/>
        <end position="309"/>
    </location>
</feature>
<dbReference type="InterPro" id="IPR036259">
    <property type="entry name" value="MFS_trans_sf"/>
</dbReference>
<feature type="transmembrane region" description="Helical" evidence="4">
    <location>
        <begin position="430"/>
        <end position="452"/>
    </location>
</feature>
<feature type="transmembrane region" description="Helical" evidence="4">
    <location>
        <begin position="51"/>
        <end position="71"/>
    </location>
</feature>
<accession>A0A4Q2V9K6</accession>
<feature type="transmembrane region" description="Helical" evidence="4">
    <location>
        <begin position="345"/>
        <end position="367"/>
    </location>
</feature>
<dbReference type="PANTHER" id="PTHR11360:SF287">
    <property type="entry name" value="MFS MONOCARBOXYLATE TRANSPORTER"/>
    <property type="match status" value="1"/>
</dbReference>
<evidence type="ECO:0000256" key="3">
    <source>
        <dbReference type="ARBA" id="ARBA00023180"/>
    </source>
</evidence>
<evidence type="ECO:0000313" key="5">
    <source>
        <dbReference type="EMBL" id="RYC81819.1"/>
    </source>
</evidence>
<dbReference type="EMBL" id="MQTW01000219">
    <property type="protein sequence ID" value="RYC81819.1"/>
    <property type="molecule type" value="Genomic_DNA"/>
</dbReference>
<dbReference type="Pfam" id="PF07690">
    <property type="entry name" value="MFS_1"/>
    <property type="match status" value="1"/>
</dbReference>
<dbReference type="AlphaFoldDB" id="A0A4Q2V9K6"/>
<reference evidence="5 6" key="1">
    <citation type="submission" date="2016-12" db="EMBL/GenBank/DDBJ databases">
        <title>Draft genome sequence of Fusarium oxysporum causing rot on Narcissus.</title>
        <authorList>
            <person name="Armitage A.D."/>
            <person name="Taylor A."/>
            <person name="Clarkson J.P."/>
            <person name="Harrison R.J."/>
            <person name="Jackson A.C."/>
        </authorList>
    </citation>
    <scope>NUCLEOTIDE SEQUENCE [LARGE SCALE GENOMIC DNA]</scope>
    <source>
        <strain evidence="5 6">N139</strain>
    </source>
</reference>
<protein>
    <recommendedName>
        <fullName evidence="7">Major facilitator superfamily (MFS) profile domain-containing protein</fullName>
    </recommendedName>
</protein>
<dbReference type="PANTHER" id="PTHR11360">
    <property type="entry name" value="MONOCARBOXYLATE TRANSPORTER"/>
    <property type="match status" value="1"/>
</dbReference>
<evidence type="ECO:0000256" key="1">
    <source>
        <dbReference type="ARBA" id="ARBA00004141"/>
    </source>
</evidence>
<dbReference type="Proteomes" id="UP000290540">
    <property type="component" value="Unassembled WGS sequence"/>
</dbReference>
<comment type="subcellular location">
    <subcellularLocation>
        <location evidence="1">Membrane</location>
        <topology evidence="1">Multi-pass membrane protein</topology>
    </subcellularLocation>
</comment>
<dbReference type="GO" id="GO:0022857">
    <property type="term" value="F:transmembrane transporter activity"/>
    <property type="evidence" value="ECO:0007669"/>
    <property type="project" value="InterPro"/>
</dbReference>
<evidence type="ECO:0000256" key="4">
    <source>
        <dbReference type="SAM" id="Phobius"/>
    </source>
</evidence>
<feature type="transmembrane region" description="Helical" evidence="4">
    <location>
        <begin position="145"/>
        <end position="167"/>
    </location>
</feature>
<sequence>MSNTSIELAMHNGAVSDDTMQLRNTLNERFEARTTNAEFCLPPADGGRKAWLFLAACWVVEAVTYGFGFSFGVFQDYYTYNKPYAGSNSIAVIGTTTTGMLYLGAPFAVILCRLYPRQARWFTYVGLFIASLAMAMSSFCTSVEQLIATQGVLFGIGGCFAYCPCTLYINEWFIRRKGFAYGIVWSAAGVGGAVLPLILEFLLKNYGFQITARVCSGILFGMAAPLAYFIRPRLPLSTAMQRRPLDMRFITSKVFMLHQLANVVEATGYFLPTIYLPTYARMTFGASTILSALTIILVNIATSIGLMIMGFLSDKLAVTTCMLISAVGVGISVLLVWGFTASLPVLYIFCVMYGLFAGSWASIWPGIMREVSQKFQDENEYIDPIMVHGYLSVGRGVGNIISGPLSSSLIRGQPWQGKVIGGYGSGYGILILYTGLTGLILALSFAMVTLAASKTVPLHPLTTDTLVSQALAALGGEKAIAGIDGITDHSPKYVRQ</sequence>
<dbReference type="SUPFAM" id="SSF103473">
    <property type="entry name" value="MFS general substrate transporter"/>
    <property type="match status" value="1"/>
</dbReference>
<keyword evidence="4" id="KW-0812">Transmembrane</keyword>
<dbReference type="InterPro" id="IPR050327">
    <property type="entry name" value="Proton-linked_MCT"/>
</dbReference>
<keyword evidence="3" id="KW-0325">Glycoprotein</keyword>
<dbReference type="GO" id="GO:0016020">
    <property type="term" value="C:membrane"/>
    <property type="evidence" value="ECO:0007669"/>
    <property type="project" value="UniProtKB-SubCell"/>
</dbReference>